<dbReference type="InterPro" id="IPR036913">
    <property type="entry name" value="YegP-like_sf"/>
</dbReference>
<sequence length="72" mass="7973">MAARKVDVEFDGIDGWTWTLFASNGGVLAKGGQTFTRRADAVKAARRALDQTPTKLRTFERDGLVHELHDSL</sequence>
<evidence type="ECO:0000313" key="1">
    <source>
        <dbReference type="EMBL" id="GGG04371.1"/>
    </source>
</evidence>
<dbReference type="EMBL" id="BMCU01000002">
    <property type="protein sequence ID" value="GGG04371.1"/>
    <property type="molecule type" value="Genomic_DNA"/>
</dbReference>
<proteinExistence type="predicted"/>
<evidence type="ECO:0000313" key="2">
    <source>
        <dbReference type="Proteomes" id="UP000654257"/>
    </source>
</evidence>
<dbReference type="AlphaFoldDB" id="A0A917CYE9"/>
<name>A0A917CYE9_9NOCA</name>
<dbReference type="SUPFAM" id="SSF160113">
    <property type="entry name" value="YegP-like"/>
    <property type="match status" value="1"/>
</dbReference>
<accession>A0A917CYE9</accession>
<dbReference type="Proteomes" id="UP000654257">
    <property type="component" value="Unassembled WGS sequence"/>
</dbReference>
<keyword evidence="2" id="KW-1185">Reference proteome</keyword>
<reference evidence="1" key="1">
    <citation type="journal article" date="2014" name="Int. J. Syst. Evol. Microbiol.">
        <title>Complete genome sequence of Corynebacterium casei LMG S-19264T (=DSM 44701T), isolated from a smear-ripened cheese.</title>
        <authorList>
            <consortium name="US DOE Joint Genome Institute (JGI-PGF)"/>
            <person name="Walter F."/>
            <person name="Albersmeier A."/>
            <person name="Kalinowski J."/>
            <person name="Ruckert C."/>
        </authorList>
    </citation>
    <scope>NUCLEOTIDE SEQUENCE</scope>
    <source>
        <strain evidence="1">CCM 7905</strain>
    </source>
</reference>
<comment type="caution">
    <text evidence="1">The sequence shown here is derived from an EMBL/GenBank/DDBJ whole genome shotgun (WGS) entry which is preliminary data.</text>
</comment>
<organism evidence="1 2">
    <name type="scientific">Rhodococcoides trifolii</name>
    <dbReference type="NCBI Taxonomy" id="908250"/>
    <lineage>
        <taxon>Bacteria</taxon>
        <taxon>Bacillati</taxon>
        <taxon>Actinomycetota</taxon>
        <taxon>Actinomycetes</taxon>
        <taxon>Mycobacteriales</taxon>
        <taxon>Nocardiaceae</taxon>
        <taxon>Rhodococcoides</taxon>
    </lineage>
</organism>
<reference evidence="1" key="2">
    <citation type="submission" date="2020-09" db="EMBL/GenBank/DDBJ databases">
        <authorList>
            <person name="Sun Q."/>
            <person name="Sedlacek I."/>
        </authorList>
    </citation>
    <scope>NUCLEOTIDE SEQUENCE</scope>
    <source>
        <strain evidence="1">CCM 7905</strain>
    </source>
</reference>
<protein>
    <recommendedName>
        <fullName evidence="3">DUF1508 domain-containing protein</fullName>
    </recommendedName>
</protein>
<evidence type="ECO:0008006" key="3">
    <source>
        <dbReference type="Google" id="ProtNLM"/>
    </source>
</evidence>
<dbReference type="RefSeq" id="WP_188544476.1">
    <property type="nucleotide sequence ID" value="NZ_BMCU01000002.1"/>
</dbReference>
<dbReference type="Gene3D" id="2.30.29.80">
    <property type="match status" value="1"/>
</dbReference>
<gene>
    <name evidence="1" type="ORF">GCM10007304_18100</name>
</gene>